<dbReference type="EMBL" id="AZBU02000003">
    <property type="protein sequence ID" value="TKR88941.1"/>
    <property type="molecule type" value="Genomic_DNA"/>
</dbReference>
<reference evidence="3 4" key="1">
    <citation type="journal article" date="2015" name="Genome Biol.">
        <title>Comparative genomics of Steinernema reveals deeply conserved gene regulatory networks.</title>
        <authorList>
            <person name="Dillman A.R."/>
            <person name="Macchietto M."/>
            <person name="Porter C.F."/>
            <person name="Rogers A."/>
            <person name="Williams B."/>
            <person name="Antoshechkin I."/>
            <person name="Lee M.M."/>
            <person name="Goodwin Z."/>
            <person name="Lu X."/>
            <person name="Lewis E.E."/>
            <person name="Goodrich-Blair H."/>
            <person name="Stock S.P."/>
            <person name="Adams B.J."/>
            <person name="Sternberg P.W."/>
            <person name="Mortazavi A."/>
        </authorList>
    </citation>
    <scope>NUCLEOTIDE SEQUENCE [LARGE SCALE GENOMIC DNA]</scope>
    <source>
        <strain evidence="3 4">ALL</strain>
    </source>
</reference>
<keyword evidence="4" id="KW-1185">Reference proteome</keyword>
<evidence type="ECO:0000313" key="4">
    <source>
        <dbReference type="Proteomes" id="UP000298663"/>
    </source>
</evidence>
<sequence>MSIESVILVFTLLAVASSFPSRCWFLESEPQSNGGWCPEIPESVEERHLRFLDEKPETDVAKHQEQNSEESKNKPIAKRFEYMEEKPETKRFIVFDPATIAVKKRPLSNVAKRQQQTDGIRKRSFGDGFNPFVDNFNFEHPEIQDCEDVEEKPIAKRTFGSSIVDFFSG</sequence>
<feature type="signal peptide" evidence="2">
    <location>
        <begin position="1"/>
        <end position="18"/>
    </location>
</feature>
<protein>
    <submittedName>
        <fullName evidence="3">Uncharacterized protein</fullName>
    </submittedName>
</protein>
<accession>A0A4U5NZV1</accession>
<dbReference type="Proteomes" id="UP000298663">
    <property type="component" value="Unassembled WGS sequence"/>
</dbReference>
<feature type="chain" id="PRO_5020775597" evidence="2">
    <location>
        <begin position="19"/>
        <end position="169"/>
    </location>
</feature>
<organism evidence="3 4">
    <name type="scientific">Steinernema carpocapsae</name>
    <name type="common">Entomopathogenic nematode</name>
    <dbReference type="NCBI Taxonomy" id="34508"/>
    <lineage>
        <taxon>Eukaryota</taxon>
        <taxon>Metazoa</taxon>
        <taxon>Ecdysozoa</taxon>
        <taxon>Nematoda</taxon>
        <taxon>Chromadorea</taxon>
        <taxon>Rhabditida</taxon>
        <taxon>Tylenchina</taxon>
        <taxon>Panagrolaimomorpha</taxon>
        <taxon>Strongyloidoidea</taxon>
        <taxon>Steinernematidae</taxon>
        <taxon>Steinernema</taxon>
    </lineage>
</organism>
<proteinExistence type="predicted"/>
<reference evidence="3 4" key="2">
    <citation type="journal article" date="2019" name="G3 (Bethesda)">
        <title>Hybrid Assembly of the Genome of the Entomopathogenic Nematode Steinernema carpocapsae Identifies the X-Chromosome.</title>
        <authorList>
            <person name="Serra L."/>
            <person name="Macchietto M."/>
            <person name="Macias-Munoz A."/>
            <person name="McGill C.J."/>
            <person name="Rodriguez I.M."/>
            <person name="Rodriguez B."/>
            <person name="Murad R."/>
            <person name="Mortazavi A."/>
        </authorList>
    </citation>
    <scope>NUCLEOTIDE SEQUENCE [LARGE SCALE GENOMIC DNA]</scope>
    <source>
        <strain evidence="3 4">ALL</strain>
    </source>
</reference>
<dbReference type="AlphaFoldDB" id="A0A4U5NZV1"/>
<gene>
    <name evidence="3" type="ORF">L596_013108</name>
</gene>
<evidence type="ECO:0000256" key="1">
    <source>
        <dbReference type="SAM" id="MobiDB-lite"/>
    </source>
</evidence>
<feature type="region of interest" description="Disordered" evidence="1">
    <location>
        <begin position="56"/>
        <end position="77"/>
    </location>
</feature>
<evidence type="ECO:0000256" key="2">
    <source>
        <dbReference type="SAM" id="SignalP"/>
    </source>
</evidence>
<keyword evidence="2" id="KW-0732">Signal</keyword>
<evidence type="ECO:0000313" key="3">
    <source>
        <dbReference type="EMBL" id="TKR88941.1"/>
    </source>
</evidence>
<name>A0A4U5NZV1_STECR</name>
<comment type="caution">
    <text evidence="3">The sequence shown here is derived from an EMBL/GenBank/DDBJ whole genome shotgun (WGS) entry which is preliminary data.</text>
</comment>